<name>A0A0X2NPH4_9CORY</name>
<evidence type="ECO:0000313" key="2">
    <source>
        <dbReference type="Proteomes" id="UP000182498"/>
    </source>
</evidence>
<dbReference type="Proteomes" id="UP000182498">
    <property type="component" value="Unassembled WGS sequence"/>
</dbReference>
<keyword evidence="2" id="KW-1185">Reference proteome</keyword>
<dbReference type="Pfam" id="PF07920">
    <property type="entry name" value="DUF1684"/>
    <property type="match status" value="1"/>
</dbReference>
<sequence>MTHPDTAADTTTLTDIRPLTADQQEFAALTGTHWIRASSPSDAVTVPGAPGTWYTADGAVIGTGLPDNPQGQARLAPGDRIVDGGRVLAGHARAGVAALRTFDRDSGGACSVTGVEVFGQDDAWVVEAEFTADPQTVTVISADGVEGPGEVVGWLSFSVPGDAPGESHRLQVTEQNGDYFVSFGDAGAQAGTHPFRFLNVPAADPDGHTTIDFNAAWLPASAFSDAYLCPLPSAVNVLDVAVPAGEKRVVRR</sequence>
<dbReference type="RefSeq" id="WP_014009542.1">
    <property type="nucleotide sequence ID" value="NZ_FAUH01000023.1"/>
</dbReference>
<proteinExistence type="predicted"/>
<dbReference type="PANTHER" id="PTHR41913">
    <property type="entry name" value="DUF1684 DOMAIN-CONTAINING PROTEIN"/>
    <property type="match status" value="1"/>
</dbReference>
<evidence type="ECO:0000313" key="1">
    <source>
        <dbReference type="EMBL" id="CUU67384.1"/>
    </source>
</evidence>
<dbReference type="PANTHER" id="PTHR41913:SF1">
    <property type="entry name" value="DUF1684 DOMAIN-CONTAINING PROTEIN"/>
    <property type="match status" value="1"/>
</dbReference>
<gene>
    <name evidence="1" type="ORF">CVAR292_02746</name>
</gene>
<dbReference type="InterPro" id="IPR012467">
    <property type="entry name" value="DUF1684"/>
</dbReference>
<dbReference type="OrthoDB" id="5493262at2"/>
<accession>A0A0X2NPH4</accession>
<dbReference type="AlphaFoldDB" id="A0A0X2NPH4"/>
<dbReference type="OMA" id="CAFADHF"/>
<organism evidence="1 2">
    <name type="scientific">Corynebacterium variabile</name>
    <dbReference type="NCBI Taxonomy" id="1727"/>
    <lineage>
        <taxon>Bacteria</taxon>
        <taxon>Bacillati</taxon>
        <taxon>Actinomycetota</taxon>
        <taxon>Actinomycetes</taxon>
        <taxon>Mycobacteriales</taxon>
        <taxon>Corynebacteriaceae</taxon>
        <taxon>Corynebacterium</taxon>
    </lineage>
</organism>
<reference evidence="2" key="1">
    <citation type="submission" date="2015-11" db="EMBL/GenBank/DDBJ databases">
        <authorList>
            <person name="Dugat-Bony E."/>
        </authorList>
    </citation>
    <scope>NUCLEOTIDE SEQUENCE [LARGE SCALE GENOMIC DNA]</scope>
    <source>
        <strain evidence="2">Mu292</strain>
    </source>
</reference>
<protein>
    <submittedName>
        <fullName evidence="1">Uncharacterized conserved protein</fullName>
    </submittedName>
</protein>
<dbReference type="EMBL" id="FAUH01000023">
    <property type="protein sequence ID" value="CUU67384.1"/>
    <property type="molecule type" value="Genomic_DNA"/>
</dbReference>